<keyword evidence="2" id="KW-1185">Reference proteome</keyword>
<accession>A0ACC3BLZ1</accession>
<sequence>MAAVADELGAALSAAAGPGPPPAAAVAAVTVAVERWVATAVGTPLLAARLSDSPPYPSKQMSLARRHLRPADGAVVKLLARLIGADGARLLHVRLATVKRTLRRTFDRHSVVEAASWTRGDALADASGEHRTARVHTRVARWVALNGAPSTAGRALGGVDLTCAAVQRLASDAPKYSFFLSASRAAWAAAVWRLDGESLVAALAEATACMCGGSASGAPAVDGSYEKAFRALAAATMVAVGLTPPPTGYHIPMRFLRLLEGKAVVVARALFRVNDRPSLDALVAAVATTRPVRLRPLLTDVDLLTVAAPRGVTGPALARLATAIKARVAAGPPEPPPCSWAMSPPRTEVLVAVTGSAAAAAQAAAWYESPLGPSRPMSEDYHDMRYDCAAAAHAAAAQLPPTGNGWTTTVTVSGRKPRAVVRVTTCDAAARRLRQAWEDAQTDARRADAFLAAGIPDAAPAAWAALPL</sequence>
<reference evidence="1" key="1">
    <citation type="submission" date="2019-11" db="EMBL/GenBank/DDBJ databases">
        <title>Nori genome reveals adaptations in red seaweeds to the harsh intertidal environment.</title>
        <authorList>
            <person name="Wang D."/>
            <person name="Mao Y."/>
        </authorList>
    </citation>
    <scope>NUCLEOTIDE SEQUENCE</scope>
    <source>
        <tissue evidence="1">Gametophyte</tissue>
    </source>
</reference>
<evidence type="ECO:0000313" key="2">
    <source>
        <dbReference type="Proteomes" id="UP000798662"/>
    </source>
</evidence>
<protein>
    <submittedName>
        <fullName evidence="1">Uncharacterized protein</fullName>
    </submittedName>
</protein>
<evidence type="ECO:0000313" key="1">
    <source>
        <dbReference type="EMBL" id="KAK1858643.1"/>
    </source>
</evidence>
<organism evidence="1 2">
    <name type="scientific">Pyropia yezoensis</name>
    <name type="common">Susabi-nori</name>
    <name type="synonym">Porphyra yezoensis</name>
    <dbReference type="NCBI Taxonomy" id="2788"/>
    <lineage>
        <taxon>Eukaryota</taxon>
        <taxon>Rhodophyta</taxon>
        <taxon>Bangiophyceae</taxon>
        <taxon>Bangiales</taxon>
        <taxon>Bangiaceae</taxon>
        <taxon>Pyropia</taxon>
    </lineage>
</organism>
<comment type="caution">
    <text evidence="1">The sequence shown here is derived from an EMBL/GenBank/DDBJ whole genome shotgun (WGS) entry which is preliminary data.</text>
</comment>
<name>A0ACC3BLZ1_PYRYE</name>
<dbReference type="EMBL" id="CM020618">
    <property type="protein sequence ID" value="KAK1858643.1"/>
    <property type="molecule type" value="Genomic_DNA"/>
</dbReference>
<proteinExistence type="predicted"/>
<dbReference type="Proteomes" id="UP000798662">
    <property type="component" value="Chromosome 1"/>
</dbReference>
<gene>
    <name evidence="1" type="ORF">I4F81_001244</name>
</gene>